<feature type="compositionally biased region" description="Basic and acidic residues" evidence="1">
    <location>
        <begin position="639"/>
        <end position="662"/>
    </location>
</feature>
<evidence type="ECO:0000313" key="2">
    <source>
        <dbReference type="EMBL" id="GJT29773.1"/>
    </source>
</evidence>
<sequence>MAEQPTRSAMVFAHLAILSSRTDPDKKKQPINKPKAKGLAVLSEVALTEAEQLKLATKRSKTQFHSSHASGSGDGVDTQSKVPDEQQQKTSGTDEGTGTIPGVPDVPIYESKSEKESWGDSEDEDEDDENDSDDISDEGDDDNDGNNGNDGDDDDANDDDKQEGDDTNDDDEETNSDRIESDRIKIPILDQFTTKYYDEEEEKIDDEETTDEEEDDEVTKELYDDVNVNLRNKDTEINNVDQGTSEQQNVSQESGFEQVEEDAYVTLTPVLNTQKVDKPVQSSSVSSDLTSKLLNLENPSPAHNKIASLLDTTAHHATTVPGITSSFTTTIPPPPPFFNPLLQQATPTPTPTTSEATTSFPSLLDFSSVFRFNDRVTNLEKDLSEIKQVDQYAQALSSIPAIVDRYMDNKLGEAINKAIQAHNLDCRQEAQDEKNAYIELVDTSMRALIKEEVNTQLPQILPQAVSDFANPVIEKNVTESVEAAVLTRSSSQPTSTYEAAASLSEFELTKILIDKMEKNKSYDKADYKKKLYDALVESYNTDKDLFDSYGEVFSLKRSRDERDKDRDPSTGSDRGTKRRKSSKDVESSRDSRSKENKSSSTSKDASQSQHKSSGKSAHAEEPCMQQDQEFVTGNNDDQPTDKEVTKADWFKKPERPPTPDSD</sequence>
<feature type="compositionally biased region" description="Basic and acidic residues" evidence="1">
    <location>
        <begin position="557"/>
        <end position="568"/>
    </location>
</feature>
<reference evidence="2" key="1">
    <citation type="journal article" date="2022" name="Int. J. Mol. Sci.">
        <title>Draft Genome of Tanacetum Coccineum: Genomic Comparison of Closely Related Tanacetum-Family Plants.</title>
        <authorList>
            <person name="Yamashiro T."/>
            <person name="Shiraishi A."/>
            <person name="Nakayama K."/>
            <person name="Satake H."/>
        </authorList>
    </citation>
    <scope>NUCLEOTIDE SEQUENCE</scope>
</reference>
<organism evidence="2 3">
    <name type="scientific">Tanacetum coccineum</name>
    <dbReference type="NCBI Taxonomy" id="301880"/>
    <lineage>
        <taxon>Eukaryota</taxon>
        <taxon>Viridiplantae</taxon>
        <taxon>Streptophyta</taxon>
        <taxon>Embryophyta</taxon>
        <taxon>Tracheophyta</taxon>
        <taxon>Spermatophyta</taxon>
        <taxon>Magnoliopsida</taxon>
        <taxon>eudicotyledons</taxon>
        <taxon>Gunneridae</taxon>
        <taxon>Pentapetalae</taxon>
        <taxon>asterids</taxon>
        <taxon>campanulids</taxon>
        <taxon>Asterales</taxon>
        <taxon>Asteraceae</taxon>
        <taxon>Asteroideae</taxon>
        <taxon>Anthemideae</taxon>
        <taxon>Anthemidinae</taxon>
        <taxon>Tanacetum</taxon>
    </lineage>
</organism>
<feature type="compositionally biased region" description="Low complexity" evidence="1">
    <location>
        <begin position="598"/>
        <end position="609"/>
    </location>
</feature>
<comment type="caution">
    <text evidence="2">The sequence shown here is derived from an EMBL/GenBank/DDBJ whole genome shotgun (WGS) entry which is preliminary data.</text>
</comment>
<feature type="compositionally biased region" description="Acidic residues" evidence="1">
    <location>
        <begin position="198"/>
        <end position="218"/>
    </location>
</feature>
<protein>
    <submittedName>
        <fullName evidence="2">Uncharacterized protein</fullName>
    </submittedName>
</protein>
<feature type="compositionally biased region" description="Basic and acidic residues" evidence="1">
    <location>
        <begin position="582"/>
        <end position="597"/>
    </location>
</feature>
<feature type="region of interest" description="Disordered" evidence="1">
    <location>
        <begin position="557"/>
        <end position="662"/>
    </location>
</feature>
<evidence type="ECO:0000313" key="3">
    <source>
        <dbReference type="Proteomes" id="UP001151760"/>
    </source>
</evidence>
<feature type="region of interest" description="Disordered" evidence="1">
    <location>
        <begin position="17"/>
        <end position="38"/>
    </location>
</feature>
<feature type="compositionally biased region" description="Polar residues" evidence="1">
    <location>
        <begin position="625"/>
        <end position="637"/>
    </location>
</feature>
<feature type="region of interest" description="Disordered" evidence="1">
    <location>
        <begin position="56"/>
        <end position="258"/>
    </location>
</feature>
<feature type="compositionally biased region" description="Acidic residues" evidence="1">
    <location>
        <begin position="119"/>
        <end position="174"/>
    </location>
</feature>
<name>A0ABQ5CV28_9ASTR</name>
<feature type="compositionally biased region" description="Basic and acidic residues" evidence="1">
    <location>
        <begin position="175"/>
        <end position="185"/>
    </location>
</feature>
<dbReference type="EMBL" id="BQNB010014570">
    <property type="protein sequence ID" value="GJT29773.1"/>
    <property type="molecule type" value="Genomic_DNA"/>
</dbReference>
<proteinExistence type="predicted"/>
<keyword evidence="3" id="KW-1185">Reference proteome</keyword>
<feature type="compositionally biased region" description="Polar residues" evidence="1">
    <location>
        <begin position="237"/>
        <end position="255"/>
    </location>
</feature>
<reference evidence="2" key="2">
    <citation type="submission" date="2022-01" db="EMBL/GenBank/DDBJ databases">
        <authorList>
            <person name="Yamashiro T."/>
            <person name="Shiraishi A."/>
            <person name="Satake H."/>
            <person name="Nakayama K."/>
        </authorList>
    </citation>
    <scope>NUCLEOTIDE SEQUENCE</scope>
</reference>
<evidence type="ECO:0000256" key="1">
    <source>
        <dbReference type="SAM" id="MobiDB-lite"/>
    </source>
</evidence>
<accession>A0ABQ5CV28</accession>
<dbReference type="Proteomes" id="UP001151760">
    <property type="component" value="Unassembled WGS sequence"/>
</dbReference>
<gene>
    <name evidence="2" type="ORF">Tco_0910048</name>
</gene>